<evidence type="ECO:0000256" key="5">
    <source>
        <dbReference type="ARBA" id="ARBA00022692"/>
    </source>
</evidence>
<evidence type="ECO:0000256" key="13">
    <source>
        <dbReference type="RuleBase" id="RU000461"/>
    </source>
</evidence>
<dbReference type="EnsemblPlants" id="AUR62003504-RA">
    <property type="protein sequence ID" value="AUR62003504-RA:cds"/>
    <property type="gene ID" value="AUR62003504"/>
</dbReference>
<keyword evidence="4 12" id="KW-0349">Heme</keyword>
<keyword evidence="16" id="KW-1185">Reference proteome</keyword>
<dbReference type="GeneID" id="110681913"/>
<evidence type="ECO:0000256" key="2">
    <source>
        <dbReference type="ARBA" id="ARBA00004167"/>
    </source>
</evidence>
<evidence type="ECO:0000256" key="3">
    <source>
        <dbReference type="ARBA" id="ARBA00010617"/>
    </source>
</evidence>
<dbReference type="Proteomes" id="UP000596660">
    <property type="component" value="Unplaced"/>
</dbReference>
<dbReference type="CDD" id="cd11075">
    <property type="entry name" value="CYP77_89"/>
    <property type="match status" value="1"/>
</dbReference>
<evidence type="ECO:0000313" key="15">
    <source>
        <dbReference type="EnsemblPlants" id="AUR62003504-RA:cds"/>
    </source>
</evidence>
<keyword evidence="14" id="KW-0732">Signal</keyword>
<evidence type="ECO:0000313" key="16">
    <source>
        <dbReference type="Proteomes" id="UP000596660"/>
    </source>
</evidence>
<dbReference type="Gramene" id="AUR62003504-RA">
    <property type="protein sequence ID" value="AUR62003504-RA:cds"/>
    <property type="gene ID" value="AUR62003504"/>
</dbReference>
<dbReference type="KEGG" id="cqi:110681913"/>
<evidence type="ECO:0000256" key="9">
    <source>
        <dbReference type="ARBA" id="ARBA00023004"/>
    </source>
</evidence>
<dbReference type="RefSeq" id="XP_021713764.1">
    <property type="nucleotide sequence ID" value="XM_021858072.1"/>
</dbReference>
<dbReference type="PANTHER" id="PTHR24298">
    <property type="entry name" value="FLAVONOID 3'-MONOOXYGENASE-RELATED"/>
    <property type="match status" value="1"/>
</dbReference>
<feature type="binding site" description="axial binding residue" evidence="12">
    <location>
        <position position="459"/>
    </location>
    <ligand>
        <name>heme</name>
        <dbReference type="ChEBI" id="CHEBI:30413"/>
    </ligand>
    <ligandPart>
        <name>Fe</name>
        <dbReference type="ChEBI" id="CHEBI:18248"/>
    </ligandPart>
</feature>
<evidence type="ECO:0008006" key="17">
    <source>
        <dbReference type="Google" id="ProtNLM"/>
    </source>
</evidence>
<comment type="cofactor">
    <cofactor evidence="1 12">
        <name>heme</name>
        <dbReference type="ChEBI" id="CHEBI:30413"/>
    </cofactor>
</comment>
<dbReference type="OMA" id="LIGWEWD"/>
<evidence type="ECO:0000256" key="11">
    <source>
        <dbReference type="ARBA" id="ARBA00023136"/>
    </source>
</evidence>
<keyword evidence="7" id="KW-1133">Transmembrane helix</keyword>
<evidence type="ECO:0000256" key="12">
    <source>
        <dbReference type="PIRSR" id="PIRSR602401-1"/>
    </source>
</evidence>
<sequence>METWFLIIVTACIAALLKALVSLVVSKSKPNIPPGPRGFPIISRIQWLGKSSTDMEAALRRLCSKFGPIVSLPIGRYPVIFISSRTLAHQALVHDGAVFADRPKPLPTSEIITSNQHNVSSASYGPNWRLFRRNLTAQILHPSKAKEFGHARSWTLEILLNSLRASSGQDHADAVNVMDHFRFAMFCLLVFMCFGDKLDESQIKEIEEIQYRLLTSFNRFAVLNLWPSVTRILLRSRWNELINMRNKQEEILFPKIRARKRLLEEAKIPDDQSKRLVTCYVDSLLKLEVPEGDSKRKLTEEQLVSFCSEFLNAGTDTTSTALQWIMANLVKYPKIQTKLFEEIKGVVGEEAAEIGEDELSKMPYLKAIVLEGLRRHPPGHFVLPHTVTQDAELGGYTVPKNAVINFMVADINLDPEVWEDPMQFKPERFLTAEGSCEEFDITGSREIKMMPFGAGRRICPGLGLAMLHLEYYVANLVWNFEWNAVDGDEVDLSEKQEFTTVMKHPLQVHLSPRKK</sequence>
<feature type="chain" id="PRO_5030699517" description="Cytochrome P450" evidence="14">
    <location>
        <begin position="20"/>
        <end position="515"/>
    </location>
</feature>
<dbReference type="InterPro" id="IPR001128">
    <property type="entry name" value="Cyt_P450"/>
</dbReference>
<comment type="subcellular location">
    <subcellularLocation>
        <location evidence="2">Membrane</location>
        <topology evidence="2">Single-pass membrane protein</topology>
    </subcellularLocation>
</comment>
<dbReference type="PROSITE" id="PS00086">
    <property type="entry name" value="CYTOCHROME_P450"/>
    <property type="match status" value="1"/>
</dbReference>
<dbReference type="InterPro" id="IPR017972">
    <property type="entry name" value="Cyt_P450_CS"/>
</dbReference>
<dbReference type="Gene3D" id="1.10.630.10">
    <property type="entry name" value="Cytochrome P450"/>
    <property type="match status" value="1"/>
</dbReference>
<evidence type="ECO:0000256" key="8">
    <source>
        <dbReference type="ARBA" id="ARBA00023002"/>
    </source>
</evidence>
<dbReference type="GO" id="GO:0005506">
    <property type="term" value="F:iron ion binding"/>
    <property type="evidence" value="ECO:0007669"/>
    <property type="project" value="InterPro"/>
</dbReference>
<organism evidence="15 16">
    <name type="scientific">Chenopodium quinoa</name>
    <name type="common">Quinoa</name>
    <dbReference type="NCBI Taxonomy" id="63459"/>
    <lineage>
        <taxon>Eukaryota</taxon>
        <taxon>Viridiplantae</taxon>
        <taxon>Streptophyta</taxon>
        <taxon>Embryophyta</taxon>
        <taxon>Tracheophyta</taxon>
        <taxon>Spermatophyta</taxon>
        <taxon>Magnoliopsida</taxon>
        <taxon>eudicotyledons</taxon>
        <taxon>Gunneridae</taxon>
        <taxon>Pentapetalae</taxon>
        <taxon>Caryophyllales</taxon>
        <taxon>Chenopodiaceae</taxon>
        <taxon>Chenopodioideae</taxon>
        <taxon>Atripliceae</taxon>
        <taxon>Chenopodium</taxon>
    </lineage>
</organism>
<dbReference type="SMR" id="A0A803KWU6"/>
<dbReference type="RefSeq" id="XP_021713763.1">
    <property type="nucleotide sequence ID" value="XM_021858071.1"/>
</dbReference>
<dbReference type="PANTHER" id="PTHR24298:SF800">
    <property type="entry name" value="CYTOCHROME P450 89A2-RELATED"/>
    <property type="match status" value="1"/>
</dbReference>
<dbReference type="SUPFAM" id="SSF48264">
    <property type="entry name" value="Cytochrome P450"/>
    <property type="match status" value="1"/>
</dbReference>
<name>A0A803KWU6_CHEQI</name>
<dbReference type="RefSeq" id="XP_021713762.1">
    <property type="nucleotide sequence ID" value="XM_021858070.1"/>
</dbReference>
<keyword evidence="5" id="KW-0812">Transmembrane</keyword>
<keyword evidence="11" id="KW-0472">Membrane</keyword>
<dbReference type="OrthoDB" id="1055148at2759"/>
<keyword evidence="6 12" id="KW-0479">Metal-binding</keyword>
<keyword evidence="10 13" id="KW-0503">Monooxygenase</keyword>
<protein>
    <recommendedName>
        <fullName evidence="17">Cytochrome P450</fullName>
    </recommendedName>
</protein>
<dbReference type="PRINTS" id="PR00463">
    <property type="entry name" value="EP450I"/>
</dbReference>
<dbReference type="Pfam" id="PF00067">
    <property type="entry name" value="p450"/>
    <property type="match status" value="1"/>
</dbReference>
<feature type="signal peptide" evidence="14">
    <location>
        <begin position="1"/>
        <end position="19"/>
    </location>
</feature>
<dbReference type="GO" id="GO:0016709">
    <property type="term" value="F:oxidoreductase activity, acting on paired donors, with incorporation or reduction of molecular oxygen, NAD(P)H as one donor, and incorporation of one atom of oxygen"/>
    <property type="evidence" value="ECO:0007669"/>
    <property type="project" value="TreeGrafter"/>
</dbReference>
<evidence type="ECO:0000256" key="7">
    <source>
        <dbReference type="ARBA" id="ARBA00022989"/>
    </source>
</evidence>
<evidence type="ECO:0000256" key="6">
    <source>
        <dbReference type="ARBA" id="ARBA00022723"/>
    </source>
</evidence>
<dbReference type="InterPro" id="IPR036396">
    <property type="entry name" value="Cyt_P450_sf"/>
</dbReference>
<dbReference type="InterPro" id="IPR051103">
    <property type="entry name" value="Plant_metabolite_P450s"/>
</dbReference>
<dbReference type="FunFam" id="1.10.630.10:FF:000012">
    <property type="entry name" value="Cytochrome P450 family protein"/>
    <property type="match status" value="1"/>
</dbReference>
<evidence type="ECO:0000256" key="14">
    <source>
        <dbReference type="SAM" id="SignalP"/>
    </source>
</evidence>
<evidence type="ECO:0000256" key="4">
    <source>
        <dbReference type="ARBA" id="ARBA00022617"/>
    </source>
</evidence>
<proteinExistence type="inferred from homology"/>
<keyword evidence="9 12" id="KW-0408">Iron</keyword>
<gene>
    <name evidence="15" type="primary">LOC110681913</name>
</gene>
<dbReference type="InterPro" id="IPR002401">
    <property type="entry name" value="Cyt_P450_E_grp-I"/>
</dbReference>
<dbReference type="AlphaFoldDB" id="A0A803KWU6"/>
<evidence type="ECO:0000256" key="10">
    <source>
        <dbReference type="ARBA" id="ARBA00023033"/>
    </source>
</evidence>
<keyword evidence="8 13" id="KW-0560">Oxidoreductase</keyword>
<accession>A0A803KWU6</accession>
<reference evidence="15" key="1">
    <citation type="journal article" date="2017" name="Nature">
        <title>The genome of Chenopodium quinoa.</title>
        <authorList>
            <person name="Jarvis D.E."/>
            <person name="Ho Y.S."/>
            <person name="Lightfoot D.J."/>
            <person name="Schmoeckel S.M."/>
            <person name="Li B."/>
            <person name="Borm T.J.A."/>
            <person name="Ohyanagi H."/>
            <person name="Mineta K."/>
            <person name="Michell C.T."/>
            <person name="Saber N."/>
            <person name="Kharbatia N.M."/>
            <person name="Rupper R.R."/>
            <person name="Sharp A.R."/>
            <person name="Dally N."/>
            <person name="Boughton B.A."/>
            <person name="Woo Y.H."/>
            <person name="Gao G."/>
            <person name="Schijlen E.G.W.M."/>
            <person name="Guo X."/>
            <person name="Momin A.A."/>
            <person name="Negrao S."/>
            <person name="Al-Babili S."/>
            <person name="Gehring C."/>
            <person name="Roessner U."/>
            <person name="Jung C."/>
            <person name="Murphy K."/>
            <person name="Arold S.T."/>
            <person name="Gojobori T."/>
            <person name="van der Linden C.G."/>
            <person name="van Loo E.N."/>
            <person name="Jellen E.N."/>
            <person name="Maughan P.J."/>
            <person name="Tester M."/>
        </authorList>
    </citation>
    <scope>NUCLEOTIDE SEQUENCE [LARGE SCALE GENOMIC DNA]</scope>
    <source>
        <strain evidence="15">cv. PI 614886</strain>
    </source>
</reference>
<reference evidence="15" key="2">
    <citation type="submission" date="2021-03" db="UniProtKB">
        <authorList>
            <consortium name="EnsemblPlants"/>
        </authorList>
    </citation>
    <scope>IDENTIFICATION</scope>
</reference>
<evidence type="ECO:0000256" key="1">
    <source>
        <dbReference type="ARBA" id="ARBA00001971"/>
    </source>
</evidence>
<comment type="similarity">
    <text evidence="3 13">Belongs to the cytochrome P450 family.</text>
</comment>
<dbReference type="GO" id="GO:0016020">
    <property type="term" value="C:membrane"/>
    <property type="evidence" value="ECO:0007669"/>
    <property type="project" value="UniProtKB-SubCell"/>
</dbReference>
<dbReference type="GO" id="GO:0020037">
    <property type="term" value="F:heme binding"/>
    <property type="evidence" value="ECO:0007669"/>
    <property type="project" value="InterPro"/>
</dbReference>
<dbReference type="PRINTS" id="PR00385">
    <property type="entry name" value="P450"/>
</dbReference>